<evidence type="ECO:0000259" key="10">
    <source>
        <dbReference type="Pfam" id="PF16575"/>
    </source>
</evidence>
<dbReference type="Gene3D" id="3.40.50.300">
    <property type="entry name" value="P-loop containing nucleotide triphosphate hydrolases"/>
    <property type="match status" value="1"/>
</dbReference>
<organism evidence="11 12">
    <name type="scientific">Volvox africanus</name>
    <dbReference type="NCBI Taxonomy" id="51714"/>
    <lineage>
        <taxon>Eukaryota</taxon>
        <taxon>Viridiplantae</taxon>
        <taxon>Chlorophyta</taxon>
        <taxon>core chlorophytes</taxon>
        <taxon>Chlorophyceae</taxon>
        <taxon>CS clade</taxon>
        <taxon>Chlamydomonadales</taxon>
        <taxon>Volvocaceae</taxon>
        <taxon>Volvox</taxon>
    </lineage>
</organism>
<feature type="binding site" evidence="6">
    <location>
        <begin position="126"/>
        <end position="131"/>
    </location>
    <ligand>
        <name>ATP</name>
        <dbReference type="ChEBI" id="CHEBI:30616"/>
    </ligand>
</feature>
<dbReference type="HAMAP" id="MF_03035">
    <property type="entry name" value="Clp1"/>
    <property type="match status" value="1"/>
</dbReference>
<keyword evidence="12" id="KW-1185">Reference proteome</keyword>
<proteinExistence type="inferred from homology"/>
<evidence type="ECO:0000256" key="3">
    <source>
        <dbReference type="ARBA" id="ARBA00022741"/>
    </source>
</evidence>
<evidence type="ECO:0000256" key="7">
    <source>
        <dbReference type="SAM" id="MobiDB-lite"/>
    </source>
</evidence>
<comment type="function">
    <text evidence="6">Required for endonucleolytic cleavage during polyadenylation-dependent pre-mRNA 3'-end formation.</text>
</comment>
<dbReference type="GO" id="GO:0006388">
    <property type="term" value="P:tRNA splicing, via endonucleolytic cleavage and ligation"/>
    <property type="evidence" value="ECO:0007669"/>
    <property type="project" value="TreeGrafter"/>
</dbReference>
<feature type="binding site" evidence="6">
    <location>
        <position position="59"/>
    </location>
    <ligand>
        <name>ATP</name>
        <dbReference type="ChEBI" id="CHEBI:30616"/>
    </ligand>
</feature>
<evidence type="ECO:0000259" key="9">
    <source>
        <dbReference type="Pfam" id="PF16573"/>
    </source>
</evidence>
<dbReference type="InterPro" id="IPR045116">
    <property type="entry name" value="Clp1/Grc3"/>
</dbReference>
<gene>
    <name evidence="11" type="ORF">Vafri_7419</name>
</gene>
<dbReference type="AlphaFoldDB" id="A0A8J4B088"/>
<dbReference type="SUPFAM" id="SSF52540">
    <property type="entry name" value="P-loop containing nucleoside triphosphate hydrolases"/>
    <property type="match status" value="2"/>
</dbReference>
<comment type="subcellular location">
    <subcellularLocation>
        <location evidence="1 6">Nucleus</location>
    </subcellularLocation>
</comment>
<dbReference type="InterPro" id="IPR028606">
    <property type="entry name" value="Clp1"/>
</dbReference>
<dbReference type="InterPro" id="IPR038239">
    <property type="entry name" value="Clp1_N_sf"/>
</dbReference>
<accession>A0A8J4B088</accession>
<dbReference type="InterPro" id="IPR038238">
    <property type="entry name" value="Clp1_C_sf"/>
</dbReference>
<dbReference type="FunFam" id="2.40.30.330:FF:000002">
    <property type="entry name" value="Protein CLP1 homolog"/>
    <property type="match status" value="1"/>
</dbReference>
<dbReference type="GO" id="GO:0005524">
    <property type="term" value="F:ATP binding"/>
    <property type="evidence" value="ECO:0007669"/>
    <property type="project" value="UniProtKB-UniRule"/>
</dbReference>
<evidence type="ECO:0000256" key="5">
    <source>
        <dbReference type="ARBA" id="ARBA00023242"/>
    </source>
</evidence>
<feature type="binding site" evidence="6">
    <location>
        <position position="20"/>
    </location>
    <ligand>
        <name>ATP</name>
        <dbReference type="ChEBI" id="CHEBI:30616"/>
    </ligand>
</feature>
<dbReference type="Proteomes" id="UP000747399">
    <property type="component" value="Unassembled WGS sequence"/>
</dbReference>
<keyword evidence="3 6" id="KW-0547">Nucleotide-binding</keyword>
<evidence type="ECO:0000259" key="8">
    <source>
        <dbReference type="Pfam" id="PF06807"/>
    </source>
</evidence>
<evidence type="ECO:0000313" key="11">
    <source>
        <dbReference type="EMBL" id="GIL51437.1"/>
    </source>
</evidence>
<keyword evidence="5 6" id="KW-0539">Nucleus</keyword>
<evidence type="ECO:0000256" key="1">
    <source>
        <dbReference type="ARBA" id="ARBA00004123"/>
    </source>
</evidence>
<dbReference type="Gene3D" id="2.60.120.1030">
    <property type="entry name" value="Clp1, DNA binding domain"/>
    <property type="match status" value="1"/>
</dbReference>
<sequence length="431" mass="46303">MVAQEASNTNTYFNLTARQELRLECSNGRPVSIRLEEGIAEVFGTELNRGRAVSVTGQKVAVFTWVGCRVSVQGEPTVMYVADETPMASYLNVHQTLDQRREEAKRAGPGSAGSNGPVVVVVGPTDSGKSTLCRLLGNWAVRSGWQPTFVDLDVGQGTITVPGCLSAVPLEQPVDIEEGFIADLPLVFFFGHSSPGDNPALFKSLADKLAALLQRRAAAADPRVAASGLIINTFGWVDGLGYELQKHIIQAFQCDVVLVVEQDRLYATLQQDLKVTCPRTNILKLAKSGGAVKREGDERRGAREQRIREYFYGTARTPLQPATQTIRATDLAVYRIGTGPRAPSTTLPVGSASLADPLRLQNLPPSLEQLQCLLAVSHAATPDQILNANVAGFVLVKDVDTARGTLTITAPAPGPLPGRYLIMGSVRSSME</sequence>
<feature type="domain" description="Clp1 P-loop" evidence="10">
    <location>
        <begin position="123"/>
        <end position="313"/>
    </location>
</feature>
<dbReference type="FunFam" id="2.60.120.1030:FF:000001">
    <property type="entry name" value="Protein CLP1 homolog 5"/>
    <property type="match status" value="1"/>
</dbReference>
<feature type="domain" description="Clp1 N-terminal" evidence="9">
    <location>
        <begin position="15"/>
        <end position="104"/>
    </location>
</feature>
<evidence type="ECO:0000256" key="6">
    <source>
        <dbReference type="HAMAP-Rule" id="MF_03035"/>
    </source>
</evidence>
<evidence type="ECO:0000256" key="4">
    <source>
        <dbReference type="ARBA" id="ARBA00022840"/>
    </source>
</evidence>
<dbReference type="PANTHER" id="PTHR12755:SF6">
    <property type="entry name" value="POLYRIBONUCLEOTIDE 5'-HYDROXYL-KINASE CLP1"/>
    <property type="match status" value="1"/>
</dbReference>
<dbReference type="GO" id="GO:0051731">
    <property type="term" value="F:polynucleotide 5'-hydroxyl-kinase activity"/>
    <property type="evidence" value="ECO:0007669"/>
    <property type="project" value="InterPro"/>
</dbReference>
<feature type="region of interest" description="Disordered" evidence="7">
    <location>
        <begin position="99"/>
        <end position="118"/>
    </location>
</feature>
<feature type="compositionally biased region" description="Low complexity" evidence="7">
    <location>
        <begin position="107"/>
        <end position="118"/>
    </location>
</feature>
<keyword evidence="4 6" id="KW-0067">ATP-binding</keyword>
<dbReference type="InterPro" id="IPR032324">
    <property type="entry name" value="Clp1_N"/>
</dbReference>
<dbReference type="InterPro" id="IPR032319">
    <property type="entry name" value="CLP1_P"/>
</dbReference>
<dbReference type="Pfam" id="PF16573">
    <property type="entry name" value="CLP1_N"/>
    <property type="match status" value="1"/>
</dbReference>
<comment type="similarity">
    <text evidence="6">Belongs to the Clp1 family. Clp1 subfamily.</text>
</comment>
<keyword evidence="2 6" id="KW-0507">mRNA processing</keyword>
<protein>
    <recommendedName>
        <fullName evidence="6">Protein CLP1 homolog</fullName>
    </recommendedName>
</protein>
<dbReference type="GO" id="GO:0005849">
    <property type="term" value="C:mRNA cleavage factor complex"/>
    <property type="evidence" value="ECO:0007669"/>
    <property type="project" value="InterPro"/>
</dbReference>
<evidence type="ECO:0000313" key="12">
    <source>
        <dbReference type="Proteomes" id="UP000747399"/>
    </source>
</evidence>
<dbReference type="InterPro" id="IPR027417">
    <property type="entry name" value="P-loop_NTPase"/>
</dbReference>
<reference evidence="11" key="1">
    <citation type="journal article" date="2021" name="Proc. Natl. Acad. Sci. U.S.A.">
        <title>Three genomes in the algal genus Volvox reveal the fate of a haploid sex-determining region after a transition to homothallism.</title>
        <authorList>
            <person name="Yamamoto K."/>
            <person name="Hamaji T."/>
            <person name="Kawai-Toyooka H."/>
            <person name="Matsuzaki R."/>
            <person name="Takahashi F."/>
            <person name="Nishimura Y."/>
            <person name="Kawachi M."/>
            <person name="Noguchi H."/>
            <person name="Minakuchi Y."/>
            <person name="Umen J.G."/>
            <person name="Toyoda A."/>
            <person name="Nozaki H."/>
        </authorList>
    </citation>
    <scope>NUCLEOTIDE SEQUENCE</scope>
    <source>
        <strain evidence="11">NIES-3780</strain>
    </source>
</reference>
<comment type="caution">
    <text evidence="11">The sequence shown here is derived from an EMBL/GenBank/DDBJ whole genome shotgun (WGS) entry which is preliminary data.</text>
</comment>
<dbReference type="InterPro" id="IPR010655">
    <property type="entry name" value="Clp1_C"/>
</dbReference>
<dbReference type="GO" id="GO:0031124">
    <property type="term" value="P:mRNA 3'-end processing"/>
    <property type="evidence" value="ECO:0007669"/>
    <property type="project" value="UniProtKB-UniRule"/>
</dbReference>
<dbReference type="EMBL" id="BNCO01000011">
    <property type="protein sequence ID" value="GIL51437.1"/>
    <property type="molecule type" value="Genomic_DNA"/>
</dbReference>
<evidence type="ECO:0000256" key="2">
    <source>
        <dbReference type="ARBA" id="ARBA00022664"/>
    </source>
</evidence>
<dbReference type="Pfam" id="PF06807">
    <property type="entry name" value="Clp1"/>
    <property type="match status" value="1"/>
</dbReference>
<name>A0A8J4B088_9CHLO</name>
<dbReference type="Gene3D" id="2.40.30.330">
    <property type="entry name" value="Pre-mRNA cleavage complex subunit Clp1, C-terminal domain"/>
    <property type="match status" value="1"/>
</dbReference>
<dbReference type="Pfam" id="PF16575">
    <property type="entry name" value="CLP1_P"/>
    <property type="match status" value="1"/>
</dbReference>
<dbReference type="PANTHER" id="PTHR12755">
    <property type="entry name" value="CLEAVAGE/POLYADENYLATION FACTOR IA SUBUNIT CLP1P"/>
    <property type="match status" value="1"/>
</dbReference>
<feature type="domain" description="Clp1 C-terminal" evidence="8">
    <location>
        <begin position="319"/>
        <end position="426"/>
    </location>
</feature>